<gene>
    <name evidence="1" type="primary">spoVAD</name>
    <name evidence="1" type="ORF">HAL01_19960</name>
</gene>
<dbReference type="RefSeq" id="WP_170243716.1">
    <property type="nucleotide sequence ID" value="NZ_BJYE01000031.1"/>
</dbReference>
<dbReference type="EMBL" id="BJYE01000031">
    <property type="protein sequence ID" value="GEN57532.1"/>
    <property type="molecule type" value="Genomic_DNA"/>
</dbReference>
<dbReference type="InterPro" id="IPR016039">
    <property type="entry name" value="Thiolase-like"/>
</dbReference>
<sequence>MRVGQVSYQFHTPIIINEYHTIAGPLEKNGALTAYIDTFIDDLYDGEKTYENCYKKLICDGISPLLKKHPDVQLLFTGDLLNQSTPTHLALTNRALTPITFDHACANFGLSLLYGALSIESQQQAAVFAGTMSHFAAVEKQFRFPNEYGQQKPPSSQTTVTGGGFCLLSSNGTGPHITGGTLGAVIDEGFSDPYNMGEAMAPACFHTLLAHFKDFNTTPKDYDYIITGDLGSVGQNILYDLLREENYRVNRNQLIDAGCEIYNKNQPIFSGGSGAGCLSLFLLSKGLKVYFKKPTRALVVATGALHSPLSLLQTPHIPTIAHLIVLESK</sequence>
<evidence type="ECO:0000313" key="1">
    <source>
        <dbReference type="EMBL" id="GEN57532.1"/>
    </source>
</evidence>
<keyword evidence="2" id="KW-1185">Reference proteome</keyword>
<name>A0A511X3K9_9BACI</name>
<dbReference type="Pfam" id="PF07451">
    <property type="entry name" value="SpoVAD"/>
    <property type="match status" value="1"/>
</dbReference>
<comment type="caution">
    <text evidence="1">The sequence shown here is derived from an EMBL/GenBank/DDBJ whole genome shotgun (WGS) entry which is preliminary data.</text>
</comment>
<dbReference type="InterPro" id="IPR010894">
    <property type="entry name" value="SpoVAD"/>
</dbReference>
<proteinExistence type="predicted"/>
<accession>A0A511X3K9</accession>
<dbReference type="SUPFAM" id="SSF53901">
    <property type="entry name" value="Thiolase-like"/>
    <property type="match status" value="1"/>
</dbReference>
<dbReference type="AlphaFoldDB" id="A0A511X3K9"/>
<protein>
    <submittedName>
        <fullName evidence="1">Stage V sporulation protein AD</fullName>
    </submittedName>
</protein>
<evidence type="ECO:0000313" key="2">
    <source>
        <dbReference type="Proteomes" id="UP000321400"/>
    </source>
</evidence>
<dbReference type="InterPro" id="IPR038369">
    <property type="entry name" value="SpoVAD_sf"/>
</dbReference>
<reference evidence="1 2" key="1">
    <citation type="submission" date="2019-07" db="EMBL/GenBank/DDBJ databases">
        <title>Whole genome shotgun sequence of Halolactibacillus alkaliphilus NBRC 103919.</title>
        <authorList>
            <person name="Hosoyama A."/>
            <person name="Uohara A."/>
            <person name="Ohji S."/>
            <person name="Ichikawa N."/>
        </authorList>
    </citation>
    <scope>NUCLEOTIDE SEQUENCE [LARGE SCALE GENOMIC DNA]</scope>
    <source>
        <strain evidence="1 2">NBRC 103919</strain>
    </source>
</reference>
<dbReference type="Gene3D" id="3.40.47.40">
    <property type="entry name" value="Stage V sporulation protein AD"/>
    <property type="match status" value="1"/>
</dbReference>
<dbReference type="Proteomes" id="UP000321400">
    <property type="component" value="Unassembled WGS sequence"/>
</dbReference>
<dbReference type="GO" id="GO:0016746">
    <property type="term" value="F:acyltransferase activity"/>
    <property type="evidence" value="ECO:0007669"/>
    <property type="project" value="InterPro"/>
</dbReference>
<organism evidence="1 2">
    <name type="scientific">Halolactibacillus alkaliphilus</name>
    <dbReference type="NCBI Taxonomy" id="442899"/>
    <lineage>
        <taxon>Bacteria</taxon>
        <taxon>Bacillati</taxon>
        <taxon>Bacillota</taxon>
        <taxon>Bacilli</taxon>
        <taxon>Bacillales</taxon>
        <taxon>Bacillaceae</taxon>
        <taxon>Halolactibacillus</taxon>
    </lineage>
</organism>
<dbReference type="STRING" id="442899.SAMN05720591_1284"/>